<gene>
    <name evidence="2" type="ordered locus">EROM_031190</name>
</gene>
<dbReference type="GeneID" id="20521033"/>
<dbReference type="VEuPathDB" id="MicrosporidiaDB:EROM_031190"/>
<dbReference type="RefSeq" id="XP_009264238.1">
    <property type="nucleotide sequence ID" value="XM_009265963.1"/>
</dbReference>
<dbReference type="AlphaFoldDB" id="I6ZT11"/>
<accession>I6ZT11</accession>
<protein>
    <submittedName>
        <fullName evidence="2">Uncharacterized protein</fullName>
    </submittedName>
</protein>
<dbReference type="Proteomes" id="UP000010094">
    <property type="component" value="Chromosome III"/>
</dbReference>
<feature type="transmembrane region" description="Helical" evidence="1">
    <location>
        <begin position="6"/>
        <end position="26"/>
    </location>
</feature>
<sequence length="213" mass="24174">MNDLEKSSLLMFVKAVFHFIVILRIIKEWNHVPDYKMNFETVSKIVLASYVLLLSQKITDDLDSSSITSILISTMMMLAINAIRKKKFESMESVLRPFIDFLSHGLSESTQKKVSSSLENIIPVFLVGHLVVLASGLLLGIEKRFTKYVRHPRDKLLFVYGLILFILGFYISNVGEEIAINIIEKAASNGRIEGAKTFFRGIKPNKSNYLLAR</sequence>
<feature type="transmembrane region" description="Helical" evidence="1">
    <location>
        <begin position="156"/>
        <end position="175"/>
    </location>
</feature>
<dbReference type="KEGG" id="ero:EROM_031190"/>
<evidence type="ECO:0000256" key="1">
    <source>
        <dbReference type="SAM" id="Phobius"/>
    </source>
</evidence>
<evidence type="ECO:0000313" key="3">
    <source>
        <dbReference type="Proteomes" id="UP000010094"/>
    </source>
</evidence>
<feature type="transmembrane region" description="Helical" evidence="1">
    <location>
        <begin position="64"/>
        <end position="83"/>
    </location>
</feature>
<dbReference type="EMBL" id="CP003520">
    <property type="protein sequence ID" value="AFN82741.1"/>
    <property type="molecule type" value="Genomic_DNA"/>
</dbReference>
<evidence type="ECO:0000313" key="2">
    <source>
        <dbReference type="EMBL" id="AFN82741.1"/>
    </source>
</evidence>
<keyword evidence="1" id="KW-0472">Membrane</keyword>
<proteinExistence type="predicted"/>
<name>I6ZT11_ENCRO</name>
<keyword evidence="3" id="KW-1185">Reference proteome</keyword>
<keyword evidence="1" id="KW-0812">Transmembrane</keyword>
<organism evidence="2 3">
    <name type="scientific">Encephalitozoon romaleae (strain SJ-2008)</name>
    <name type="common">Microsporidian parasite</name>
    <dbReference type="NCBI Taxonomy" id="1178016"/>
    <lineage>
        <taxon>Eukaryota</taxon>
        <taxon>Fungi</taxon>
        <taxon>Fungi incertae sedis</taxon>
        <taxon>Microsporidia</taxon>
        <taxon>Unikaryonidae</taxon>
        <taxon>Encephalitozoon</taxon>
    </lineage>
</organism>
<reference evidence="2 3" key="1">
    <citation type="journal article" date="2012" name="Proc. Natl. Acad. Sci. U.S.A.">
        <title>Gain and loss of multiple functionally related, horizontally transferred genes in the reduced genomes of two microsporidian parasites.</title>
        <authorList>
            <person name="Pombert J.-F."/>
            <person name="Selman M."/>
            <person name="Burki F."/>
            <person name="Bardell F.T."/>
            <person name="Farinelli L."/>
            <person name="Solter L.F."/>
            <person name="Whitman D.W."/>
            <person name="Weiss L.M."/>
            <person name="Corradi N."/>
            <person name="Keeling P.J."/>
        </authorList>
    </citation>
    <scope>NUCLEOTIDE SEQUENCE [LARGE SCALE GENOMIC DNA]</scope>
    <source>
        <strain evidence="2 3">SJ-2008</strain>
    </source>
</reference>
<dbReference type="OrthoDB" id="10531175at2759"/>
<dbReference type="HOGENOM" id="CLU_1294391_0_0_1"/>
<keyword evidence="1" id="KW-1133">Transmembrane helix</keyword>
<feature type="transmembrane region" description="Helical" evidence="1">
    <location>
        <begin position="121"/>
        <end position="141"/>
    </location>
</feature>